<dbReference type="AlphaFoldDB" id="A0A428TDP0"/>
<organism evidence="1 2">
    <name type="scientific">Fusarium oligoseptatum</name>
    <dbReference type="NCBI Taxonomy" id="2604345"/>
    <lineage>
        <taxon>Eukaryota</taxon>
        <taxon>Fungi</taxon>
        <taxon>Dikarya</taxon>
        <taxon>Ascomycota</taxon>
        <taxon>Pezizomycotina</taxon>
        <taxon>Sordariomycetes</taxon>
        <taxon>Hypocreomycetidae</taxon>
        <taxon>Hypocreales</taxon>
        <taxon>Nectriaceae</taxon>
        <taxon>Fusarium</taxon>
        <taxon>Fusarium solani species complex</taxon>
    </lineage>
</organism>
<keyword evidence="2" id="KW-1185">Reference proteome</keyword>
<comment type="caution">
    <text evidence="1">The sequence shown here is derived from an EMBL/GenBank/DDBJ whole genome shotgun (WGS) entry which is preliminary data.</text>
</comment>
<dbReference type="EMBL" id="NKCK01000097">
    <property type="protein sequence ID" value="RSM00142.1"/>
    <property type="molecule type" value="Genomic_DNA"/>
</dbReference>
<gene>
    <name evidence="1" type="ORF">CEP52_009314</name>
</gene>
<proteinExistence type="predicted"/>
<reference evidence="1 2" key="1">
    <citation type="submission" date="2017-06" db="EMBL/GenBank/DDBJ databases">
        <title>Comparative genomic analysis of Ambrosia Fusariam Clade fungi.</title>
        <authorList>
            <person name="Stajich J.E."/>
            <person name="Carrillo J."/>
            <person name="Kijimoto T."/>
            <person name="Eskalen A."/>
            <person name="O'Donnell K."/>
            <person name="Kasson M."/>
        </authorList>
    </citation>
    <scope>NUCLEOTIDE SEQUENCE [LARGE SCALE GENOMIC DNA]</scope>
    <source>
        <strain evidence="1 2">NRRL62579</strain>
    </source>
</reference>
<evidence type="ECO:0000313" key="1">
    <source>
        <dbReference type="EMBL" id="RSM00142.1"/>
    </source>
</evidence>
<protein>
    <submittedName>
        <fullName evidence="1">Uncharacterized protein</fullName>
    </submittedName>
</protein>
<accession>A0A428TDP0</accession>
<evidence type="ECO:0000313" key="2">
    <source>
        <dbReference type="Proteomes" id="UP000287144"/>
    </source>
</evidence>
<dbReference type="Proteomes" id="UP000287144">
    <property type="component" value="Unassembled WGS sequence"/>
</dbReference>
<sequence length="84" mass="9943">MNKHGWSIADVYDRERVESTSVRVMFIYEIKKGLDYVRMAITFRMTDEKKKCLDCMSKGCVKRCYLVLAGSHSYSMSCWLDWKI</sequence>
<name>A0A428TDP0_9HYPO</name>